<keyword evidence="1" id="KW-0812">Transmembrane</keyword>
<dbReference type="InterPro" id="IPR021257">
    <property type="entry name" value="DUF2809"/>
</dbReference>
<gene>
    <name evidence="2" type="ORF">QWY31_00475</name>
</gene>
<keyword evidence="3" id="KW-1185">Reference proteome</keyword>
<keyword evidence="1" id="KW-1133">Transmembrane helix</keyword>
<reference evidence="2" key="1">
    <citation type="submission" date="2023-06" db="EMBL/GenBank/DDBJ databases">
        <title>Cytophagales bacterium Strain LB-30, isolated from soil.</title>
        <authorList>
            <person name="Liu B."/>
        </authorList>
    </citation>
    <scope>NUCLEOTIDE SEQUENCE</scope>
    <source>
        <strain evidence="2">LB-30</strain>
    </source>
</reference>
<comment type="caution">
    <text evidence="2">The sequence shown here is derived from an EMBL/GenBank/DDBJ whole genome shotgun (WGS) entry which is preliminary data.</text>
</comment>
<feature type="transmembrane region" description="Helical" evidence="1">
    <location>
        <begin position="89"/>
        <end position="110"/>
    </location>
</feature>
<dbReference type="RefSeq" id="WP_320002479.1">
    <property type="nucleotide sequence ID" value="NZ_JAUHJS010000001.1"/>
</dbReference>
<proteinExistence type="predicted"/>
<dbReference type="Proteomes" id="UP001168552">
    <property type="component" value="Unassembled WGS sequence"/>
</dbReference>
<sequence length="119" mass="13345">MLALALFALELAIALWVRDAFVRPYVGDVLVVILLYACVQAFFRVAYFPLSLAVCVFAFGIEGLQYLGLVEKLGWQEYAIARTVLGTSFAWADLLAYSVGAVLIVVIEFYRDKMHPRYA</sequence>
<evidence type="ECO:0000313" key="3">
    <source>
        <dbReference type="Proteomes" id="UP001168552"/>
    </source>
</evidence>
<accession>A0ABT8F0I0</accession>
<dbReference type="EMBL" id="JAUHJS010000001">
    <property type="protein sequence ID" value="MDN4163950.1"/>
    <property type="molecule type" value="Genomic_DNA"/>
</dbReference>
<keyword evidence="1" id="KW-0472">Membrane</keyword>
<dbReference type="Pfam" id="PF10990">
    <property type="entry name" value="DUF2809"/>
    <property type="match status" value="1"/>
</dbReference>
<evidence type="ECO:0000256" key="1">
    <source>
        <dbReference type="SAM" id="Phobius"/>
    </source>
</evidence>
<organism evidence="2 3">
    <name type="scientific">Shiella aurantiaca</name>
    <dbReference type="NCBI Taxonomy" id="3058365"/>
    <lineage>
        <taxon>Bacteria</taxon>
        <taxon>Pseudomonadati</taxon>
        <taxon>Bacteroidota</taxon>
        <taxon>Cytophagia</taxon>
        <taxon>Cytophagales</taxon>
        <taxon>Shiellaceae</taxon>
        <taxon>Shiella</taxon>
    </lineage>
</organism>
<evidence type="ECO:0000313" key="2">
    <source>
        <dbReference type="EMBL" id="MDN4163950.1"/>
    </source>
</evidence>
<feature type="transmembrane region" description="Helical" evidence="1">
    <location>
        <begin position="24"/>
        <end position="43"/>
    </location>
</feature>
<feature type="transmembrane region" description="Helical" evidence="1">
    <location>
        <begin position="50"/>
        <end position="69"/>
    </location>
</feature>
<protein>
    <submittedName>
        <fullName evidence="2">DUF2809 domain-containing protein</fullName>
    </submittedName>
</protein>
<name>A0ABT8F0I0_9BACT</name>